<dbReference type="Proteomes" id="UP000265566">
    <property type="component" value="Chromosome 6"/>
</dbReference>
<dbReference type="SUPFAM" id="SSF53474">
    <property type="entry name" value="alpha/beta-Hydrolases"/>
    <property type="match status" value="1"/>
</dbReference>
<name>A0A396HCS6_MEDTR</name>
<dbReference type="Gene3D" id="3.40.50.11320">
    <property type="match status" value="1"/>
</dbReference>
<dbReference type="InterPro" id="IPR029058">
    <property type="entry name" value="AB_hydrolase_fold"/>
</dbReference>
<sequence length="56" mass="6199">MCVPFTGCQARTRSIGYNIVDEWRPWLSNGQIVGYTQGYGHNVTFLTIKGAGHTVP</sequence>
<dbReference type="AlphaFoldDB" id="A0A396HCS6"/>
<dbReference type="GO" id="GO:0006508">
    <property type="term" value="P:proteolysis"/>
    <property type="evidence" value="ECO:0007669"/>
    <property type="project" value="InterPro"/>
</dbReference>
<dbReference type="Pfam" id="PF00450">
    <property type="entry name" value="Peptidase_S10"/>
    <property type="match status" value="1"/>
</dbReference>
<keyword evidence="2" id="KW-0645">Protease</keyword>
<reference evidence="3" key="1">
    <citation type="journal article" date="2018" name="Nat. Plants">
        <title>Whole-genome landscape of Medicago truncatula symbiotic genes.</title>
        <authorList>
            <person name="Pecrix Y."/>
            <person name="Staton S.E."/>
            <person name="Sallet E."/>
            <person name="Lelandais-Briere C."/>
            <person name="Moreau S."/>
            <person name="Carrere S."/>
            <person name="Blein T."/>
            <person name="Jardinaud M.F."/>
            <person name="Latrasse D."/>
            <person name="Zouine M."/>
            <person name="Zahm M."/>
            <person name="Kreplak J."/>
            <person name="Mayjonade B."/>
            <person name="Satge C."/>
            <person name="Perez M."/>
            <person name="Cauet S."/>
            <person name="Marande W."/>
            <person name="Chantry-Darmon C."/>
            <person name="Lopez-Roques C."/>
            <person name="Bouchez O."/>
            <person name="Berard A."/>
            <person name="Debelle F."/>
            <person name="Munos S."/>
            <person name="Bendahmane A."/>
            <person name="Berges H."/>
            <person name="Niebel A."/>
            <person name="Buitink J."/>
            <person name="Frugier F."/>
            <person name="Benhamed M."/>
            <person name="Crespi M."/>
            <person name="Gouzy J."/>
            <person name="Gamas P."/>
        </authorList>
    </citation>
    <scope>NUCLEOTIDE SEQUENCE [LARGE SCALE GENOMIC DNA]</scope>
    <source>
        <strain evidence="3">cv. Jemalong A17</strain>
    </source>
</reference>
<dbReference type="Gramene" id="rna34705">
    <property type="protein sequence ID" value="RHN50423.1"/>
    <property type="gene ID" value="gene34705"/>
</dbReference>
<dbReference type="InterPro" id="IPR001563">
    <property type="entry name" value="Peptidase_S10"/>
</dbReference>
<organism evidence="2 3">
    <name type="scientific">Medicago truncatula</name>
    <name type="common">Barrel medic</name>
    <name type="synonym">Medicago tribuloides</name>
    <dbReference type="NCBI Taxonomy" id="3880"/>
    <lineage>
        <taxon>Eukaryota</taxon>
        <taxon>Viridiplantae</taxon>
        <taxon>Streptophyta</taxon>
        <taxon>Embryophyta</taxon>
        <taxon>Tracheophyta</taxon>
        <taxon>Spermatophyta</taxon>
        <taxon>Magnoliopsida</taxon>
        <taxon>eudicotyledons</taxon>
        <taxon>Gunneridae</taxon>
        <taxon>Pentapetalae</taxon>
        <taxon>rosids</taxon>
        <taxon>fabids</taxon>
        <taxon>Fabales</taxon>
        <taxon>Fabaceae</taxon>
        <taxon>Papilionoideae</taxon>
        <taxon>50 kb inversion clade</taxon>
        <taxon>NPAAA clade</taxon>
        <taxon>Hologalegina</taxon>
        <taxon>IRL clade</taxon>
        <taxon>Trifolieae</taxon>
        <taxon>Medicago</taxon>
    </lineage>
</organism>
<evidence type="ECO:0000256" key="1">
    <source>
        <dbReference type="ARBA" id="ARBA00009431"/>
    </source>
</evidence>
<comment type="similarity">
    <text evidence="1">Belongs to the peptidase S10 family.</text>
</comment>
<protein>
    <submittedName>
        <fullName evidence="2">Putative carboxypeptidase C</fullName>
        <ecNumber evidence="2">3.4.16.5</ecNumber>
    </submittedName>
</protein>
<accession>A0A396HCS6</accession>
<comment type="caution">
    <text evidence="2">The sequence shown here is derived from an EMBL/GenBank/DDBJ whole genome shotgun (WGS) entry which is preliminary data.</text>
</comment>
<evidence type="ECO:0000313" key="2">
    <source>
        <dbReference type="EMBL" id="RHN50423.1"/>
    </source>
</evidence>
<dbReference type="GO" id="GO:0004185">
    <property type="term" value="F:serine-type carboxypeptidase activity"/>
    <property type="evidence" value="ECO:0007669"/>
    <property type="project" value="UniProtKB-EC"/>
</dbReference>
<keyword evidence="2" id="KW-0121">Carboxypeptidase</keyword>
<dbReference type="EC" id="3.4.16.5" evidence="2"/>
<dbReference type="EMBL" id="PSQE01000006">
    <property type="protein sequence ID" value="RHN50423.1"/>
    <property type="molecule type" value="Genomic_DNA"/>
</dbReference>
<keyword evidence="2" id="KW-0378">Hydrolase</keyword>
<proteinExistence type="inferred from homology"/>
<evidence type="ECO:0000313" key="3">
    <source>
        <dbReference type="Proteomes" id="UP000265566"/>
    </source>
</evidence>
<gene>
    <name evidence="2" type="ORF">MtrunA17_Chr6g0457241</name>
</gene>